<name>A0ABY4ENA9_9BACI</name>
<evidence type="ECO:0000313" key="2">
    <source>
        <dbReference type="Proteomes" id="UP000831787"/>
    </source>
</evidence>
<sequence>MGDLIPFPRKDTEEEILLTQVEFEELERLKAQMRTEKRLLPFWRISRRIKKIIKIGKERAVRKK</sequence>
<accession>A0ABY4ENA9</accession>
<dbReference type="EMBL" id="CP095073">
    <property type="protein sequence ID" value="UOQ45432.1"/>
    <property type="molecule type" value="Genomic_DNA"/>
</dbReference>
<reference evidence="1 2" key="1">
    <citation type="submission" date="2022-04" db="EMBL/GenBank/DDBJ databases">
        <title>Halobacillus sp. isolated from saltern.</title>
        <authorList>
            <person name="Won M."/>
            <person name="Lee C.-M."/>
            <person name="Woen H.-Y."/>
            <person name="Kwon S.-W."/>
        </authorList>
    </citation>
    <scope>NUCLEOTIDE SEQUENCE [LARGE SCALE GENOMIC DNA]</scope>
    <source>
        <strain evidence="1 2">SSBR10-3</strain>
    </source>
</reference>
<proteinExistence type="predicted"/>
<dbReference type="Proteomes" id="UP000831787">
    <property type="component" value="Chromosome"/>
</dbReference>
<organism evidence="1 2">
    <name type="scientific">Halobacillus salinarum</name>
    <dbReference type="NCBI Taxonomy" id="2932257"/>
    <lineage>
        <taxon>Bacteria</taxon>
        <taxon>Bacillati</taxon>
        <taxon>Bacillota</taxon>
        <taxon>Bacilli</taxon>
        <taxon>Bacillales</taxon>
        <taxon>Bacillaceae</taxon>
        <taxon>Halobacillus</taxon>
    </lineage>
</organism>
<evidence type="ECO:0000313" key="1">
    <source>
        <dbReference type="EMBL" id="UOQ45432.1"/>
    </source>
</evidence>
<gene>
    <name evidence="1" type="ORF">MUN89_05655</name>
</gene>
<keyword evidence="2" id="KW-1185">Reference proteome</keyword>
<dbReference type="RefSeq" id="WP_244712154.1">
    <property type="nucleotide sequence ID" value="NZ_CP095073.1"/>
</dbReference>
<protein>
    <submittedName>
        <fullName evidence="1">Uncharacterized protein</fullName>
    </submittedName>
</protein>